<feature type="compositionally biased region" description="Pro residues" evidence="1">
    <location>
        <begin position="18"/>
        <end position="41"/>
    </location>
</feature>
<gene>
    <name evidence="2" type="ORF">LCGC14_1576990</name>
</gene>
<protein>
    <submittedName>
        <fullName evidence="2">Uncharacterized protein</fullName>
    </submittedName>
</protein>
<dbReference type="EMBL" id="LAZR01012365">
    <property type="protein sequence ID" value="KKM27211.1"/>
    <property type="molecule type" value="Genomic_DNA"/>
</dbReference>
<evidence type="ECO:0000256" key="1">
    <source>
        <dbReference type="SAM" id="MobiDB-lite"/>
    </source>
</evidence>
<dbReference type="AlphaFoldDB" id="A0A0F9IHZ5"/>
<name>A0A0F9IHZ5_9ZZZZ</name>
<sequence length="184" mass="19943">PTAAYTDSRLTELQATPRPAPTPTPTPTPTSTPEPTPPEPSPVIAEAFSPPEIDQPASLPQLTPTPQPTPQPIATLKPTPTPKPTPAPVPAPTPILSETIVLALVRDFIVRELEQPGCNADTFAIWNSDHTWLVTCPHRHLNAVIPISCTHTLTLIVFEDTRQIILVGDNIPESLHDLFCGWPY</sequence>
<feature type="non-terminal residue" evidence="2">
    <location>
        <position position="1"/>
    </location>
</feature>
<comment type="caution">
    <text evidence="2">The sequence shown here is derived from an EMBL/GenBank/DDBJ whole genome shotgun (WGS) entry which is preliminary data.</text>
</comment>
<evidence type="ECO:0000313" key="2">
    <source>
        <dbReference type="EMBL" id="KKM27211.1"/>
    </source>
</evidence>
<accession>A0A0F9IHZ5</accession>
<proteinExistence type="predicted"/>
<reference evidence="2" key="1">
    <citation type="journal article" date="2015" name="Nature">
        <title>Complex archaea that bridge the gap between prokaryotes and eukaryotes.</title>
        <authorList>
            <person name="Spang A."/>
            <person name="Saw J.H."/>
            <person name="Jorgensen S.L."/>
            <person name="Zaremba-Niedzwiedzka K."/>
            <person name="Martijn J."/>
            <person name="Lind A.E."/>
            <person name="van Eijk R."/>
            <person name="Schleper C."/>
            <person name="Guy L."/>
            <person name="Ettema T.J."/>
        </authorList>
    </citation>
    <scope>NUCLEOTIDE SEQUENCE</scope>
</reference>
<feature type="region of interest" description="Disordered" evidence="1">
    <location>
        <begin position="1"/>
        <end position="92"/>
    </location>
</feature>
<feature type="compositionally biased region" description="Pro residues" evidence="1">
    <location>
        <begin position="79"/>
        <end position="92"/>
    </location>
</feature>
<organism evidence="2">
    <name type="scientific">marine sediment metagenome</name>
    <dbReference type="NCBI Taxonomy" id="412755"/>
    <lineage>
        <taxon>unclassified sequences</taxon>
        <taxon>metagenomes</taxon>
        <taxon>ecological metagenomes</taxon>
    </lineage>
</organism>